<proteinExistence type="predicted"/>
<name>A0AAV8VI12_9CUCU</name>
<protein>
    <recommendedName>
        <fullName evidence="3">Secreted protein</fullName>
    </recommendedName>
</protein>
<gene>
    <name evidence="1" type="ORF">NQ315_003762</name>
</gene>
<sequence>MYWRIPPKRLNSPGLCVAILFCFCNGEVQAQIKRKWSTAMFRPRANSCTVTTVSSTFRETLDVLLRRYLSVA</sequence>
<evidence type="ECO:0000313" key="2">
    <source>
        <dbReference type="Proteomes" id="UP001159042"/>
    </source>
</evidence>
<dbReference type="Gene3D" id="1.20.1070.10">
    <property type="entry name" value="Rhodopsin 7-helix transmembrane proteins"/>
    <property type="match status" value="1"/>
</dbReference>
<comment type="caution">
    <text evidence="1">The sequence shown here is derived from an EMBL/GenBank/DDBJ whole genome shotgun (WGS) entry which is preliminary data.</text>
</comment>
<dbReference type="Proteomes" id="UP001159042">
    <property type="component" value="Unassembled WGS sequence"/>
</dbReference>
<evidence type="ECO:0008006" key="3">
    <source>
        <dbReference type="Google" id="ProtNLM"/>
    </source>
</evidence>
<organism evidence="1 2">
    <name type="scientific">Exocentrus adspersus</name>
    <dbReference type="NCBI Taxonomy" id="1586481"/>
    <lineage>
        <taxon>Eukaryota</taxon>
        <taxon>Metazoa</taxon>
        <taxon>Ecdysozoa</taxon>
        <taxon>Arthropoda</taxon>
        <taxon>Hexapoda</taxon>
        <taxon>Insecta</taxon>
        <taxon>Pterygota</taxon>
        <taxon>Neoptera</taxon>
        <taxon>Endopterygota</taxon>
        <taxon>Coleoptera</taxon>
        <taxon>Polyphaga</taxon>
        <taxon>Cucujiformia</taxon>
        <taxon>Chrysomeloidea</taxon>
        <taxon>Cerambycidae</taxon>
        <taxon>Lamiinae</taxon>
        <taxon>Acanthocinini</taxon>
        <taxon>Exocentrus</taxon>
    </lineage>
</organism>
<keyword evidence="2" id="KW-1185">Reference proteome</keyword>
<dbReference type="AlphaFoldDB" id="A0AAV8VI12"/>
<evidence type="ECO:0000313" key="1">
    <source>
        <dbReference type="EMBL" id="KAJ8913853.1"/>
    </source>
</evidence>
<dbReference type="EMBL" id="JANEYG010000086">
    <property type="protein sequence ID" value="KAJ8913853.1"/>
    <property type="molecule type" value="Genomic_DNA"/>
</dbReference>
<accession>A0AAV8VI12</accession>
<reference evidence="1 2" key="1">
    <citation type="journal article" date="2023" name="Insect Mol. Biol.">
        <title>Genome sequencing provides insights into the evolution of gene families encoding plant cell wall-degrading enzymes in longhorned beetles.</title>
        <authorList>
            <person name="Shin N.R."/>
            <person name="Okamura Y."/>
            <person name="Kirsch R."/>
            <person name="Pauchet Y."/>
        </authorList>
    </citation>
    <scope>NUCLEOTIDE SEQUENCE [LARGE SCALE GENOMIC DNA]</scope>
    <source>
        <strain evidence="1">EAD_L_NR</strain>
    </source>
</reference>